<evidence type="ECO:0000256" key="1">
    <source>
        <dbReference type="SAM" id="Phobius"/>
    </source>
</evidence>
<dbReference type="EMBL" id="AOLJ01000018">
    <property type="protein sequence ID" value="ELZ80014.1"/>
    <property type="molecule type" value="Genomic_DNA"/>
</dbReference>
<name>M0HA84_HALGM</name>
<keyword evidence="3" id="KW-1185">Reference proteome</keyword>
<feature type="transmembrane region" description="Helical" evidence="1">
    <location>
        <begin position="80"/>
        <end position="97"/>
    </location>
</feature>
<keyword evidence="1" id="KW-1133">Transmembrane helix</keyword>
<protein>
    <submittedName>
        <fullName evidence="2">Uncharacterized protein</fullName>
    </submittedName>
</protein>
<keyword evidence="1" id="KW-0472">Membrane</keyword>
<feature type="transmembrane region" description="Helical" evidence="1">
    <location>
        <begin position="32"/>
        <end position="51"/>
    </location>
</feature>
<comment type="caution">
    <text evidence="2">The sequence shown here is derived from an EMBL/GenBank/DDBJ whole genome shotgun (WGS) entry which is preliminary data.</text>
</comment>
<proteinExistence type="predicted"/>
<sequence length="111" mass="12325">MNANRPQSGFIFGPHIRYTTCGTMRAHQSLEILAVAILYICVFVIVVGSALDSIAGLETLSMDATRGVERTWDLVSKPQGWILCLGYVPVHFAYLFVRARLAGESVDSYWD</sequence>
<organism evidence="2 3">
    <name type="scientific">Haloferax gibbonsii (strain ATCC 33959 / DSM 4427 / JCM 8863 / NBRC 102184 / NCIMB 2188 / Ma 2.38)</name>
    <dbReference type="NCBI Taxonomy" id="1227459"/>
    <lineage>
        <taxon>Archaea</taxon>
        <taxon>Methanobacteriati</taxon>
        <taxon>Methanobacteriota</taxon>
        <taxon>Stenosarchaea group</taxon>
        <taxon>Halobacteria</taxon>
        <taxon>Halobacteriales</taxon>
        <taxon>Haloferacaceae</taxon>
        <taxon>Haloferax</taxon>
    </lineage>
</organism>
<evidence type="ECO:0000313" key="2">
    <source>
        <dbReference type="EMBL" id="ELZ80014.1"/>
    </source>
</evidence>
<dbReference type="Proteomes" id="UP000011571">
    <property type="component" value="Unassembled WGS sequence"/>
</dbReference>
<dbReference type="AlphaFoldDB" id="M0HA84"/>
<gene>
    <name evidence="2" type="ORF">C454_12458</name>
</gene>
<evidence type="ECO:0000313" key="3">
    <source>
        <dbReference type="Proteomes" id="UP000011571"/>
    </source>
</evidence>
<accession>M0HA84</accession>
<keyword evidence="1" id="KW-0812">Transmembrane</keyword>
<reference evidence="2 3" key="1">
    <citation type="journal article" date="2014" name="PLoS Genet.">
        <title>Phylogenetically driven sequencing of extremely halophilic archaea reveals strategies for static and dynamic osmo-response.</title>
        <authorList>
            <person name="Becker E.A."/>
            <person name="Seitzer P.M."/>
            <person name="Tritt A."/>
            <person name="Larsen D."/>
            <person name="Krusor M."/>
            <person name="Yao A.I."/>
            <person name="Wu D."/>
            <person name="Madern D."/>
            <person name="Eisen J.A."/>
            <person name="Darling A.E."/>
            <person name="Facciotti M.T."/>
        </authorList>
    </citation>
    <scope>NUCLEOTIDE SEQUENCE [LARGE SCALE GENOMIC DNA]</scope>
    <source>
        <strain evidence="3">ATCC 33959 / DSM 4427 / JCM 8863 / NBRC 102184 / NCIMB 2188 / Ma 2.38</strain>
    </source>
</reference>